<accession>A0ABV6Z565</accession>
<dbReference type="SUPFAM" id="SSF53649">
    <property type="entry name" value="Alkaline phosphatase-like"/>
    <property type="match status" value="1"/>
</dbReference>
<dbReference type="InterPro" id="IPR017850">
    <property type="entry name" value="Alkaline_phosphatase_core_sf"/>
</dbReference>
<feature type="non-terminal residue" evidence="3">
    <location>
        <position position="135"/>
    </location>
</feature>
<evidence type="ECO:0000313" key="4">
    <source>
        <dbReference type="Proteomes" id="UP001594351"/>
    </source>
</evidence>
<dbReference type="PANTHER" id="PTHR43751">
    <property type="entry name" value="SULFATASE"/>
    <property type="match status" value="1"/>
</dbReference>
<organism evidence="3 4">
    <name type="scientific">candidate division CSSED10-310 bacterium</name>
    <dbReference type="NCBI Taxonomy" id="2855610"/>
    <lineage>
        <taxon>Bacteria</taxon>
        <taxon>Bacteria division CSSED10-310</taxon>
    </lineage>
</organism>
<comment type="caution">
    <text evidence="3">The sequence shown here is derived from an EMBL/GenBank/DDBJ whole genome shotgun (WGS) entry which is preliminary data.</text>
</comment>
<dbReference type="Pfam" id="PF00884">
    <property type="entry name" value="Sulfatase"/>
    <property type="match status" value="1"/>
</dbReference>
<gene>
    <name evidence="3" type="ORF">ACFL27_25510</name>
</gene>
<dbReference type="PANTHER" id="PTHR43751:SF3">
    <property type="entry name" value="SULFATASE N-TERMINAL DOMAIN-CONTAINING PROTEIN"/>
    <property type="match status" value="1"/>
</dbReference>
<name>A0ABV6Z565_UNCC1</name>
<keyword evidence="4" id="KW-1185">Reference proteome</keyword>
<dbReference type="PROSITE" id="PS51257">
    <property type="entry name" value="PROKAR_LIPOPROTEIN"/>
    <property type="match status" value="1"/>
</dbReference>
<evidence type="ECO:0000259" key="2">
    <source>
        <dbReference type="Pfam" id="PF00884"/>
    </source>
</evidence>
<sequence length="135" mass="15541">MRKLWKWQILCSAGLSIIMLFACRTGFESGAREGKDKIQIILISIDTLRGDHLGTYGYPRDTSPWMNKLARDSVLYTKAYPNGCWTMPSHVSLFTGTLPSRHFINKDWNGMKNRKYPELNKSLKNIAELLKSHHI</sequence>
<feature type="signal peptide" evidence="1">
    <location>
        <begin position="1"/>
        <end position="22"/>
    </location>
</feature>
<evidence type="ECO:0000256" key="1">
    <source>
        <dbReference type="SAM" id="SignalP"/>
    </source>
</evidence>
<dbReference type="EMBL" id="JBHPBY010000532">
    <property type="protein sequence ID" value="MFC1853559.1"/>
    <property type="molecule type" value="Genomic_DNA"/>
</dbReference>
<reference evidence="3 4" key="1">
    <citation type="submission" date="2024-09" db="EMBL/GenBank/DDBJ databases">
        <title>Laminarin stimulates single cell rates of sulfate reduction while oxygen inhibits transcriptomic activity in coastal marine sediment.</title>
        <authorList>
            <person name="Lindsay M."/>
            <person name="Orcutt B."/>
            <person name="Emerson D."/>
            <person name="Stepanauskas R."/>
            <person name="D'Angelo T."/>
        </authorList>
    </citation>
    <scope>NUCLEOTIDE SEQUENCE [LARGE SCALE GENOMIC DNA]</scope>
    <source>
        <strain evidence="3">SAG AM-311-K15</strain>
    </source>
</reference>
<dbReference type="InterPro" id="IPR052701">
    <property type="entry name" value="GAG_Ulvan_Degrading_Sulfatases"/>
</dbReference>
<dbReference type="Proteomes" id="UP001594351">
    <property type="component" value="Unassembled WGS sequence"/>
</dbReference>
<dbReference type="InterPro" id="IPR000917">
    <property type="entry name" value="Sulfatase_N"/>
</dbReference>
<keyword evidence="1" id="KW-0732">Signal</keyword>
<evidence type="ECO:0000313" key="3">
    <source>
        <dbReference type="EMBL" id="MFC1853559.1"/>
    </source>
</evidence>
<protein>
    <submittedName>
        <fullName evidence="3">Sulfatase-like hydrolase/transferase</fullName>
    </submittedName>
</protein>
<feature type="domain" description="Sulfatase N-terminal" evidence="2">
    <location>
        <begin position="40"/>
        <end position="133"/>
    </location>
</feature>
<dbReference type="Gene3D" id="3.40.720.10">
    <property type="entry name" value="Alkaline Phosphatase, subunit A"/>
    <property type="match status" value="1"/>
</dbReference>
<proteinExistence type="predicted"/>
<feature type="chain" id="PRO_5046005360" evidence="1">
    <location>
        <begin position="23"/>
        <end position="135"/>
    </location>
</feature>